<proteinExistence type="predicted"/>
<accession>A0A6C0I1U4</accession>
<organism evidence="1">
    <name type="scientific">viral metagenome</name>
    <dbReference type="NCBI Taxonomy" id="1070528"/>
    <lineage>
        <taxon>unclassified sequences</taxon>
        <taxon>metagenomes</taxon>
        <taxon>organismal metagenomes</taxon>
    </lineage>
</organism>
<dbReference type="EMBL" id="MN740067">
    <property type="protein sequence ID" value="QHT86385.1"/>
    <property type="molecule type" value="Genomic_DNA"/>
</dbReference>
<name>A0A6C0I1U4_9ZZZZ</name>
<sequence length="48" mass="5382">MIYFFVLFILLILAALVIALVFNNSITLSVCNNFPISKIHGGATEYNY</sequence>
<dbReference type="AlphaFoldDB" id="A0A6C0I1U4"/>
<evidence type="ECO:0000313" key="1">
    <source>
        <dbReference type="EMBL" id="QHT86385.1"/>
    </source>
</evidence>
<reference evidence="1" key="1">
    <citation type="journal article" date="2020" name="Nature">
        <title>Giant virus diversity and host interactions through global metagenomics.</title>
        <authorList>
            <person name="Schulz F."/>
            <person name="Roux S."/>
            <person name="Paez-Espino D."/>
            <person name="Jungbluth S."/>
            <person name="Walsh D.A."/>
            <person name="Denef V.J."/>
            <person name="McMahon K.D."/>
            <person name="Konstantinidis K.T."/>
            <person name="Eloe-Fadrosh E.A."/>
            <person name="Kyrpides N.C."/>
            <person name="Woyke T."/>
        </authorList>
    </citation>
    <scope>NUCLEOTIDE SEQUENCE</scope>
    <source>
        <strain evidence="1">GVMAG-M-3300023184-186</strain>
    </source>
</reference>
<protein>
    <submittedName>
        <fullName evidence="1">Uncharacterized protein</fullName>
    </submittedName>
</protein>